<accession>B9XDT1</accession>
<feature type="non-terminal residue" evidence="2">
    <location>
        <position position="92"/>
    </location>
</feature>
<comment type="caution">
    <text evidence="2">The sequence shown here is derived from an EMBL/GenBank/DDBJ whole genome shotgun (WGS) entry which is preliminary data.</text>
</comment>
<evidence type="ECO:0000313" key="2">
    <source>
        <dbReference type="EMBL" id="EEF61822.1"/>
    </source>
</evidence>
<keyword evidence="3" id="KW-1185">Reference proteome</keyword>
<proteinExistence type="predicted"/>
<sequence precursor="true">MHLRNIFGFGLLTLTACLGFFSNCRAENLAIGHFGSTNYGDWKMTGTAFNLGPASDGLLARLEIENARDNRVASSEIEGDGPTGTLTSPKFR</sequence>
<feature type="region of interest" description="Disordered" evidence="1">
    <location>
        <begin position="71"/>
        <end position="92"/>
    </location>
</feature>
<evidence type="ECO:0000313" key="3">
    <source>
        <dbReference type="Proteomes" id="UP000003688"/>
    </source>
</evidence>
<dbReference type="AlphaFoldDB" id="B9XDT1"/>
<reference evidence="2 3" key="1">
    <citation type="journal article" date="2011" name="J. Bacteriol.">
        <title>Genome sequence of 'Pedosphaera parvula' Ellin514, an aerobic Verrucomicrobial isolate from pasture soil.</title>
        <authorList>
            <person name="Kant R."/>
            <person name="van Passel M.W."/>
            <person name="Sangwan P."/>
            <person name="Palva A."/>
            <person name="Lucas S."/>
            <person name="Copeland A."/>
            <person name="Lapidus A."/>
            <person name="Glavina Del Rio T."/>
            <person name="Dalin E."/>
            <person name="Tice H."/>
            <person name="Bruce D."/>
            <person name="Goodwin L."/>
            <person name="Pitluck S."/>
            <person name="Chertkov O."/>
            <person name="Larimer F.W."/>
            <person name="Land M.L."/>
            <person name="Hauser L."/>
            <person name="Brettin T.S."/>
            <person name="Detter J.C."/>
            <person name="Han S."/>
            <person name="de Vos W.M."/>
            <person name="Janssen P.H."/>
            <person name="Smidt H."/>
        </authorList>
    </citation>
    <scope>NUCLEOTIDE SEQUENCE [LARGE SCALE GENOMIC DNA]</scope>
    <source>
        <strain evidence="2 3">Ellin514</strain>
    </source>
</reference>
<dbReference type="RefSeq" id="WP_007413979.1">
    <property type="nucleotide sequence ID" value="NZ_ABOX02000007.1"/>
</dbReference>
<dbReference type="Proteomes" id="UP000003688">
    <property type="component" value="Unassembled WGS sequence"/>
</dbReference>
<dbReference type="STRING" id="320771.Cflav_PD4485"/>
<protein>
    <submittedName>
        <fullName evidence="2">Uncharacterized protein</fullName>
    </submittedName>
</protein>
<name>B9XDT1_PEDPL</name>
<dbReference type="PROSITE" id="PS51257">
    <property type="entry name" value="PROKAR_LIPOPROTEIN"/>
    <property type="match status" value="1"/>
</dbReference>
<dbReference type="EMBL" id="ABOX02000007">
    <property type="protein sequence ID" value="EEF61822.1"/>
    <property type="molecule type" value="Genomic_DNA"/>
</dbReference>
<evidence type="ECO:0000256" key="1">
    <source>
        <dbReference type="SAM" id="MobiDB-lite"/>
    </source>
</evidence>
<organism evidence="2 3">
    <name type="scientific">Pedosphaera parvula (strain Ellin514)</name>
    <dbReference type="NCBI Taxonomy" id="320771"/>
    <lineage>
        <taxon>Bacteria</taxon>
        <taxon>Pseudomonadati</taxon>
        <taxon>Verrucomicrobiota</taxon>
        <taxon>Pedosphaerae</taxon>
        <taxon>Pedosphaerales</taxon>
        <taxon>Pedosphaeraceae</taxon>
        <taxon>Pedosphaera</taxon>
    </lineage>
</organism>
<gene>
    <name evidence="2" type="ORF">Cflav_PD4485</name>
</gene>